<evidence type="ECO:0000256" key="7">
    <source>
        <dbReference type="SAM" id="SignalP"/>
    </source>
</evidence>
<dbReference type="InterPro" id="IPR001486">
    <property type="entry name" value="Hemoglobin_trunc"/>
</dbReference>
<name>A0A512M9G4_9BACT</name>
<accession>A0A512M9G4</accession>
<comment type="caution">
    <text evidence="8">The sequence shown here is derived from an EMBL/GenBank/DDBJ whole genome shotgun (WGS) entry which is preliminary data.</text>
</comment>
<dbReference type="PROSITE" id="PS01213">
    <property type="entry name" value="GLOBIN_FAM_2"/>
    <property type="match status" value="1"/>
</dbReference>
<evidence type="ECO:0000256" key="3">
    <source>
        <dbReference type="ARBA" id="ARBA00022617"/>
    </source>
</evidence>
<dbReference type="OrthoDB" id="9795814at2"/>
<evidence type="ECO:0000256" key="4">
    <source>
        <dbReference type="ARBA" id="ARBA00022723"/>
    </source>
</evidence>
<dbReference type="GO" id="GO:0019825">
    <property type="term" value="F:oxygen binding"/>
    <property type="evidence" value="ECO:0007669"/>
    <property type="project" value="InterPro"/>
</dbReference>
<comment type="cofactor">
    <cofactor evidence="1">
        <name>heme</name>
        <dbReference type="ChEBI" id="CHEBI:30413"/>
    </cofactor>
</comment>
<dbReference type="InterPro" id="IPR009050">
    <property type="entry name" value="Globin-like_sf"/>
</dbReference>
<dbReference type="CDD" id="cd00454">
    <property type="entry name" value="TrHb1_N"/>
    <property type="match status" value="1"/>
</dbReference>
<dbReference type="InterPro" id="IPR012292">
    <property type="entry name" value="Globin/Proto"/>
</dbReference>
<keyword evidence="4 6" id="KW-0479">Metal-binding</keyword>
<evidence type="ECO:0008006" key="10">
    <source>
        <dbReference type="Google" id="ProtNLM"/>
    </source>
</evidence>
<gene>
    <name evidence="8" type="ORF">BGE01nite_26710</name>
</gene>
<feature type="signal peptide" evidence="7">
    <location>
        <begin position="1"/>
        <end position="24"/>
    </location>
</feature>
<dbReference type="EMBL" id="BKAG01000017">
    <property type="protein sequence ID" value="GEP43380.1"/>
    <property type="molecule type" value="Genomic_DNA"/>
</dbReference>
<keyword evidence="3 6" id="KW-0349">Heme</keyword>
<dbReference type="Gene3D" id="1.10.490.10">
    <property type="entry name" value="Globins"/>
    <property type="match status" value="1"/>
</dbReference>
<proteinExistence type="predicted"/>
<dbReference type="RefSeq" id="WP_146850957.1">
    <property type="nucleotide sequence ID" value="NZ_BKAG01000017.1"/>
</dbReference>
<sequence length="198" mass="21691">MKLILSYCASVILVLSLLVNAALALDPASIAGETQANTLCPVSNKAVNPAITVVYEGRTWAFAEEACKTQWEKARAESLYQQLGGKAAIDAAVEAFYVKVLADERVKHFFDDVSMEKQRRKQKEFLSAALGGPLPWTGKDMRKAHAGMEIKEEHFNAIAENLVATLKDLKISDEMIGKVIAVVATTKDDVLNRPKKAE</sequence>
<feature type="binding site" description="distal binding residue" evidence="6">
    <location>
        <position position="145"/>
    </location>
    <ligand>
        <name>heme</name>
        <dbReference type="ChEBI" id="CHEBI:30413"/>
    </ligand>
    <ligandPart>
        <name>Fe</name>
        <dbReference type="ChEBI" id="CHEBI:18248"/>
    </ligandPart>
</feature>
<keyword evidence="9" id="KW-1185">Reference proteome</keyword>
<protein>
    <recommendedName>
        <fullName evidence="10">Group 1 truncated hemoglobin</fullName>
    </recommendedName>
</protein>
<dbReference type="InterPro" id="IPR019795">
    <property type="entry name" value="Globin_bac-like_CS"/>
</dbReference>
<dbReference type="Proteomes" id="UP000321577">
    <property type="component" value="Unassembled WGS sequence"/>
</dbReference>
<evidence type="ECO:0000313" key="9">
    <source>
        <dbReference type="Proteomes" id="UP000321577"/>
    </source>
</evidence>
<reference evidence="8 9" key="1">
    <citation type="submission" date="2019-07" db="EMBL/GenBank/DDBJ databases">
        <title>Whole genome shotgun sequence of Brevifollis gellanilyticus NBRC 108608.</title>
        <authorList>
            <person name="Hosoyama A."/>
            <person name="Uohara A."/>
            <person name="Ohji S."/>
            <person name="Ichikawa N."/>
        </authorList>
    </citation>
    <scope>NUCLEOTIDE SEQUENCE [LARGE SCALE GENOMIC DNA]</scope>
    <source>
        <strain evidence="8 9">NBRC 108608</strain>
    </source>
</reference>
<feature type="chain" id="PRO_5021903682" description="Group 1 truncated hemoglobin" evidence="7">
    <location>
        <begin position="25"/>
        <end position="198"/>
    </location>
</feature>
<evidence type="ECO:0000256" key="5">
    <source>
        <dbReference type="ARBA" id="ARBA00023004"/>
    </source>
</evidence>
<dbReference type="Pfam" id="PF01152">
    <property type="entry name" value="Bac_globin"/>
    <property type="match status" value="1"/>
</dbReference>
<dbReference type="GO" id="GO:0046872">
    <property type="term" value="F:metal ion binding"/>
    <property type="evidence" value="ECO:0007669"/>
    <property type="project" value="UniProtKB-KW"/>
</dbReference>
<evidence type="ECO:0000256" key="2">
    <source>
        <dbReference type="ARBA" id="ARBA00022448"/>
    </source>
</evidence>
<keyword evidence="5 6" id="KW-0408">Iron</keyword>
<dbReference type="GO" id="GO:0015671">
    <property type="term" value="P:oxygen transport"/>
    <property type="evidence" value="ECO:0007669"/>
    <property type="project" value="InterPro"/>
</dbReference>
<keyword evidence="2" id="KW-0813">Transport</keyword>
<keyword evidence="7" id="KW-0732">Signal</keyword>
<dbReference type="AlphaFoldDB" id="A0A512M9G4"/>
<dbReference type="SUPFAM" id="SSF46458">
    <property type="entry name" value="Globin-like"/>
    <property type="match status" value="1"/>
</dbReference>
<evidence type="ECO:0000256" key="1">
    <source>
        <dbReference type="ARBA" id="ARBA00001971"/>
    </source>
</evidence>
<evidence type="ECO:0000256" key="6">
    <source>
        <dbReference type="PIRSR" id="PIRSR601486-1"/>
    </source>
</evidence>
<dbReference type="GO" id="GO:0020037">
    <property type="term" value="F:heme binding"/>
    <property type="evidence" value="ECO:0007669"/>
    <property type="project" value="InterPro"/>
</dbReference>
<organism evidence="8 9">
    <name type="scientific">Brevifollis gellanilyticus</name>
    <dbReference type="NCBI Taxonomy" id="748831"/>
    <lineage>
        <taxon>Bacteria</taxon>
        <taxon>Pseudomonadati</taxon>
        <taxon>Verrucomicrobiota</taxon>
        <taxon>Verrucomicrobiia</taxon>
        <taxon>Verrucomicrobiales</taxon>
        <taxon>Verrucomicrobiaceae</taxon>
    </lineage>
</organism>
<evidence type="ECO:0000313" key="8">
    <source>
        <dbReference type="EMBL" id="GEP43380.1"/>
    </source>
</evidence>